<comment type="caution">
    <text evidence="1">The sequence shown here is derived from an EMBL/GenBank/DDBJ whole genome shotgun (WGS) entry which is preliminary data.</text>
</comment>
<accession>A0ABN1MUR2</accession>
<evidence type="ECO:0000313" key="1">
    <source>
        <dbReference type="EMBL" id="GAA0877127.1"/>
    </source>
</evidence>
<dbReference type="Proteomes" id="UP001500469">
    <property type="component" value="Unassembled WGS sequence"/>
</dbReference>
<gene>
    <name evidence="1" type="ORF">GCM10009119_00950</name>
</gene>
<proteinExistence type="predicted"/>
<dbReference type="PROSITE" id="PS51257">
    <property type="entry name" value="PROKAR_LIPOPROTEIN"/>
    <property type="match status" value="1"/>
</dbReference>
<evidence type="ECO:0008006" key="3">
    <source>
        <dbReference type="Google" id="ProtNLM"/>
    </source>
</evidence>
<protein>
    <recommendedName>
        <fullName evidence="3">Tissue inhibitor of metalloproteinase</fullName>
    </recommendedName>
</protein>
<reference evidence="1 2" key="1">
    <citation type="journal article" date="2019" name="Int. J. Syst. Evol. Microbiol.">
        <title>The Global Catalogue of Microorganisms (GCM) 10K type strain sequencing project: providing services to taxonomists for standard genome sequencing and annotation.</title>
        <authorList>
            <consortium name="The Broad Institute Genomics Platform"/>
            <consortium name="The Broad Institute Genome Sequencing Center for Infectious Disease"/>
            <person name="Wu L."/>
            <person name="Ma J."/>
        </authorList>
    </citation>
    <scope>NUCLEOTIDE SEQUENCE [LARGE SCALE GENOMIC DNA]</scope>
    <source>
        <strain evidence="1 2">JCM 16112</strain>
    </source>
</reference>
<dbReference type="RefSeq" id="WP_343847823.1">
    <property type="nucleotide sequence ID" value="NZ_BAAAFI010000001.1"/>
</dbReference>
<name>A0ABN1MUR2_9BACT</name>
<evidence type="ECO:0000313" key="2">
    <source>
        <dbReference type="Proteomes" id="UP001500469"/>
    </source>
</evidence>
<dbReference type="EMBL" id="BAAAFI010000001">
    <property type="protein sequence ID" value="GAA0877127.1"/>
    <property type="molecule type" value="Genomic_DNA"/>
</dbReference>
<organism evidence="1 2">
    <name type="scientific">Algoriphagus jejuensis</name>
    <dbReference type="NCBI Taxonomy" id="419934"/>
    <lineage>
        <taxon>Bacteria</taxon>
        <taxon>Pseudomonadati</taxon>
        <taxon>Bacteroidota</taxon>
        <taxon>Cytophagia</taxon>
        <taxon>Cytophagales</taxon>
        <taxon>Cyclobacteriaceae</taxon>
        <taxon>Algoriphagus</taxon>
    </lineage>
</organism>
<sequence length="121" mass="13282">MKSYHFSFALVISLLMGCQSDTDPTCLEVTKIGIDPCGGGMLVSVKKPENMGEIISYQGTMYSNVVKVFTSEGIPASTTSYIQVRDFDPEKDQQFYGICLAIYAPFPVPGKVATYWSETPC</sequence>
<keyword evidence="2" id="KW-1185">Reference proteome</keyword>